<organism evidence="1 2">
    <name type="scientific">Rhynchophorus ferrugineus</name>
    <name type="common">Red palm weevil</name>
    <name type="synonym">Curculio ferrugineus</name>
    <dbReference type="NCBI Taxonomy" id="354439"/>
    <lineage>
        <taxon>Eukaryota</taxon>
        <taxon>Metazoa</taxon>
        <taxon>Ecdysozoa</taxon>
        <taxon>Arthropoda</taxon>
        <taxon>Hexapoda</taxon>
        <taxon>Insecta</taxon>
        <taxon>Pterygota</taxon>
        <taxon>Neoptera</taxon>
        <taxon>Endopterygota</taxon>
        <taxon>Coleoptera</taxon>
        <taxon>Polyphaga</taxon>
        <taxon>Cucujiformia</taxon>
        <taxon>Curculionidae</taxon>
        <taxon>Dryophthorinae</taxon>
        <taxon>Rhynchophorus</taxon>
    </lineage>
</organism>
<accession>A0A834HQS6</accession>
<protein>
    <submittedName>
        <fullName evidence="1">Uncharacterized protein</fullName>
    </submittedName>
</protein>
<evidence type="ECO:0000313" key="2">
    <source>
        <dbReference type="Proteomes" id="UP000625711"/>
    </source>
</evidence>
<gene>
    <name evidence="1" type="ORF">GWI33_019768</name>
</gene>
<dbReference type="Proteomes" id="UP000625711">
    <property type="component" value="Unassembled WGS sequence"/>
</dbReference>
<dbReference type="AlphaFoldDB" id="A0A834HQS6"/>
<reference evidence="1" key="1">
    <citation type="submission" date="2020-08" db="EMBL/GenBank/DDBJ databases">
        <title>Genome sequencing and assembly of the red palm weevil Rhynchophorus ferrugineus.</title>
        <authorList>
            <person name="Dias G.B."/>
            <person name="Bergman C.M."/>
            <person name="Manee M."/>
        </authorList>
    </citation>
    <scope>NUCLEOTIDE SEQUENCE</scope>
    <source>
        <strain evidence="1">AA-2017</strain>
        <tissue evidence="1">Whole larva</tissue>
    </source>
</reference>
<proteinExistence type="predicted"/>
<name>A0A834HQS6_RHYFE</name>
<evidence type="ECO:0000313" key="1">
    <source>
        <dbReference type="EMBL" id="KAF7266957.1"/>
    </source>
</evidence>
<keyword evidence="2" id="KW-1185">Reference proteome</keyword>
<sequence length="91" mass="10030">MLWVLCEFSGVFDGDPLKDYNPKPGPAVVLAGKNTAEGPSEPDRCSEEKKRRSQAELFTYAASALSRSVLPHKTKLIKTFAGETRSFVSRL</sequence>
<dbReference type="EMBL" id="JAACXV010014480">
    <property type="protein sequence ID" value="KAF7266957.1"/>
    <property type="molecule type" value="Genomic_DNA"/>
</dbReference>
<comment type="caution">
    <text evidence="1">The sequence shown here is derived from an EMBL/GenBank/DDBJ whole genome shotgun (WGS) entry which is preliminary data.</text>
</comment>